<evidence type="ECO:0000256" key="2">
    <source>
        <dbReference type="ARBA" id="ARBA00004601"/>
    </source>
</evidence>
<dbReference type="Pfam" id="PF01442">
    <property type="entry name" value="Apolipoprotein"/>
    <property type="match status" value="2"/>
</dbReference>
<dbReference type="GO" id="GO:0034364">
    <property type="term" value="C:high-density lipoprotein particle"/>
    <property type="evidence" value="ECO:0007669"/>
    <property type="project" value="TreeGrafter"/>
</dbReference>
<evidence type="ECO:0000256" key="1">
    <source>
        <dbReference type="ARBA" id="ARBA00004412"/>
    </source>
</evidence>
<evidence type="ECO:0000256" key="14">
    <source>
        <dbReference type="ARBA" id="ARBA00023313"/>
    </source>
</evidence>
<dbReference type="SUPFAM" id="SSF58113">
    <property type="entry name" value="Apolipoprotein A-I"/>
    <property type="match status" value="2"/>
</dbReference>
<dbReference type="Gene3D" id="1.20.120.20">
    <property type="entry name" value="Apolipoprotein"/>
    <property type="match status" value="2"/>
</dbReference>
<evidence type="ECO:0000313" key="19">
    <source>
        <dbReference type="EMBL" id="CAI5795416.1"/>
    </source>
</evidence>
<dbReference type="PANTHER" id="PTHR18976">
    <property type="entry name" value="APOLIPOPROTEIN"/>
    <property type="match status" value="1"/>
</dbReference>
<dbReference type="GO" id="GO:0060228">
    <property type="term" value="F:phosphatidylcholine-sterol O-acyltransferase activator activity"/>
    <property type="evidence" value="ECO:0007669"/>
    <property type="project" value="TreeGrafter"/>
</dbReference>
<keyword evidence="20" id="KW-1185">Reference proteome</keyword>
<evidence type="ECO:0000256" key="3">
    <source>
        <dbReference type="ARBA" id="ARBA00004603"/>
    </source>
</evidence>
<gene>
    <name evidence="19" type="ORF">PODLI_1B037206</name>
</gene>
<dbReference type="GO" id="GO:0034361">
    <property type="term" value="C:very-low-density lipoprotein particle"/>
    <property type="evidence" value="ECO:0007669"/>
    <property type="project" value="UniProtKB-KW"/>
</dbReference>
<dbReference type="GO" id="GO:0005769">
    <property type="term" value="C:early endosome"/>
    <property type="evidence" value="ECO:0007669"/>
    <property type="project" value="UniProtKB-SubCell"/>
</dbReference>
<dbReference type="GO" id="GO:0005543">
    <property type="term" value="F:phospholipid binding"/>
    <property type="evidence" value="ECO:0007669"/>
    <property type="project" value="TreeGrafter"/>
</dbReference>
<keyword evidence="10" id="KW-0732">Signal</keyword>
<protein>
    <recommendedName>
        <fullName evidence="15">Apolipoprotein A-V</fullName>
    </recommendedName>
    <alternativeName>
        <fullName evidence="16">Apolipoprotein A5</fullName>
    </alternativeName>
</protein>
<dbReference type="InterPro" id="IPR050163">
    <property type="entry name" value="Apolipoprotein_A1/A4/E"/>
</dbReference>
<evidence type="ECO:0000256" key="9">
    <source>
        <dbReference type="ARBA" id="ARBA00022553"/>
    </source>
</evidence>
<dbReference type="GO" id="GO:0005770">
    <property type="term" value="C:late endosome"/>
    <property type="evidence" value="ECO:0007669"/>
    <property type="project" value="UniProtKB-SubCell"/>
</dbReference>
<dbReference type="GO" id="GO:0005794">
    <property type="term" value="C:Golgi apparatus"/>
    <property type="evidence" value="ECO:0007669"/>
    <property type="project" value="UniProtKB-SubCell"/>
</dbReference>
<keyword evidence="6" id="KW-0813">Transport</keyword>
<evidence type="ECO:0000313" key="20">
    <source>
        <dbReference type="Proteomes" id="UP001178461"/>
    </source>
</evidence>
<name>A0AA35PNE8_9SAUR</name>
<evidence type="ECO:0000256" key="7">
    <source>
        <dbReference type="ARBA" id="ARBA00022513"/>
    </source>
</evidence>
<evidence type="ECO:0000256" key="15">
    <source>
        <dbReference type="ARBA" id="ARBA00040758"/>
    </source>
</evidence>
<evidence type="ECO:0000256" key="4">
    <source>
        <dbReference type="ARBA" id="ARBA00004613"/>
    </source>
</evidence>
<dbReference type="GO" id="GO:0008203">
    <property type="term" value="P:cholesterol metabolic process"/>
    <property type="evidence" value="ECO:0007669"/>
    <property type="project" value="TreeGrafter"/>
</dbReference>
<evidence type="ECO:0000256" key="10">
    <source>
        <dbReference type="ARBA" id="ARBA00022729"/>
    </source>
</evidence>
<evidence type="ECO:0000256" key="12">
    <source>
        <dbReference type="ARBA" id="ARBA00023034"/>
    </source>
</evidence>
<dbReference type="Proteomes" id="UP001178461">
    <property type="component" value="Chromosome 15"/>
</dbReference>
<keyword evidence="11" id="KW-0967">Endosome</keyword>
<accession>A0AA35PNE8</accession>
<keyword evidence="12" id="KW-0333">Golgi apparatus</keyword>
<dbReference type="EMBL" id="OX395141">
    <property type="protein sequence ID" value="CAI5795416.1"/>
    <property type="molecule type" value="Genomic_DNA"/>
</dbReference>
<evidence type="ECO:0000256" key="18">
    <source>
        <dbReference type="ARBA" id="ARBA00046669"/>
    </source>
</evidence>
<dbReference type="GO" id="GO:0042627">
    <property type="term" value="C:chylomicron"/>
    <property type="evidence" value="ECO:0007669"/>
    <property type="project" value="UniProtKB-KW"/>
</dbReference>
<evidence type="ECO:0000256" key="13">
    <source>
        <dbReference type="ARBA" id="ARBA00023055"/>
    </source>
</evidence>
<dbReference type="PANTHER" id="PTHR18976:SF13">
    <property type="entry name" value="APOLIPOPROTEIN A-V"/>
    <property type="match status" value="1"/>
</dbReference>
<comment type="subunit">
    <text evidence="18">Interacts with GPIHBP1. Interacts with SORL1; this interaction leads to APOA5 internalization and sorting either to lysosomes and degradation, or to the trans-Golgi network.</text>
</comment>
<comment type="subcellular location">
    <subcellularLocation>
        <location evidence="1">Early endosome</location>
    </subcellularLocation>
    <subcellularLocation>
        <location evidence="2">Golgi apparatus</location>
        <location evidence="2">trans-Golgi network</location>
    </subcellularLocation>
    <subcellularLocation>
        <location evidence="3">Late endosome</location>
    </subcellularLocation>
    <subcellularLocation>
        <location evidence="4">Secreted</location>
    </subcellularLocation>
</comment>
<dbReference type="GO" id="GO:0055090">
    <property type="term" value="P:acylglycerol homeostasis"/>
    <property type="evidence" value="ECO:0007669"/>
    <property type="project" value="TreeGrafter"/>
</dbReference>
<dbReference type="GO" id="GO:1903561">
    <property type="term" value="C:extracellular vesicle"/>
    <property type="evidence" value="ECO:0007669"/>
    <property type="project" value="TreeGrafter"/>
</dbReference>
<evidence type="ECO:0000256" key="17">
    <source>
        <dbReference type="ARBA" id="ARBA00046248"/>
    </source>
</evidence>
<dbReference type="GO" id="GO:0120020">
    <property type="term" value="F:cholesterol transfer activity"/>
    <property type="evidence" value="ECO:0007669"/>
    <property type="project" value="TreeGrafter"/>
</dbReference>
<dbReference type="GO" id="GO:0042157">
    <property type="term" value="P:lipoprotein metabolic process"/>
    <property type="evidence" value="ECO:0007669"/>
    <property type="project" value="InterPro"/>
</dbReference>
<evidence type="ECO:0000256" key="8">
    <source>
        <dbReference type="ARBA" id="ARBA00022525"/>
    </source>
</evidence>
<comment type="function">
    <text evidence="17">Minor apolipoprotein mainly associated with HDL and to a lesser extent with VLDL. May also be associated with chylomicrons. Important determinant of plasma triglyceride (TG) levels by both being a potent stimulator of apo-CII lipoprotein lipase (LPL) TG hydrolysis and an inhibitor of the hepatic VLDL-TG production rate (without affecting the VLDL-apoB production rate). Activates poorly lecithin:cholesterol acyltransferase (LCAT) and does not enhance efflux of cholesterol from macrophages. Binds heparin.</text>
</comment>
<dbReference type="InterPro" id="IPR000074">
    <property type="entry name" value="ApoA_E"/>
</dbReference>
<keyword evidence="9" id="KW-0597">Phosphoprotein</keyword>
<evidence type="ECO:0000256" key="11">
    <source>
        <dbReference type="ARBA" id="ARBA00022753"/>
    </source>
</evidence>
<keyword evidence="7" id="KW-0162">Chylomicron</keyword>
<evidence type="ECO:0000256" key="5">
    <source>
        <dbReference type="ARBA" id="ARBA00008788"/>
    </source>
</evidence>
<keyword evidence="13" id="KW-0445">Lipid transport</keyword>
<sequence length="425" mass="48603">MSFNLRVVFTRNEGQAGWLCSRVQGSECCLAYIKGAAAGHLQEPTTRRPVPSIQNPRFIMCIKAALLAVLLATFSASPASLQRSQVWDYFSQLTQDKGSTEQAQQLKGGQGVKNMKESLQDGANYVGHVLEKLTPVHRGFQPQFYQDADGLRQIIQREVESLRRKLSPYMDEAHQKISQNLEGLRLRLTPLTEQLMEQVSLCARELHQHFKPNLNAEGLLVETPGAVQKFTASYAEKAATFIDQVKEIFLPYADRLATEIHRTMEELHKSTTPHTAVMGQQLGQYLQEFSGKLTRNVKVLHLQIERNLDQLKVQLSLHPNTWVAHPSHRSQENHQLSVDSYLENMAQEVQERIEEFRRDTILQIDNFTRTTDREMEEMKSKLSPTPSYLEEFQENSTPLEDLHAKLDSLWKDIFQSLNEPSTSLY</sequence>
<comment type="similarity">
    <text evidence="5">Belongs to the apolipoprotein A1/A4/E family.</text>
</comment>
<keyword evidence="14" id="KW-0850">VLDL</keyword>
<organism evidence="19 20">
    <name type="scientific">Podarcis lilfordi</name>
    <name type="common">Lilford's wall lizard</name>
    <dbReference type="NCBI Taxonomy" id="74358"/>
    <lineage>
        <taxon>Eukaryota</taxon>
        <taxon>Metazoa</taxon>
        <taxon>Chordata</taxon>
        <taxon>Craniata</taxon>
        <taxon>Vertebrata</taxon>
        <taxon>Euteleostomi</taxon>
        <taxon>Lepidosauria</taxon>
        <taxon>Squamata</taxon>
        <taxon>Bifurcata</taxon>
        <taxon>Unidentata</taxon>
        <taxon>Episquamata</taxon>
        <taxon>Laterata</taxon>
        <taxon>Lacertibaenia</taxon>
        <taxon>Lacertidae</taxon>
        <taxon>Podarcis</taxon>
    </lineage>
</organism>
<dbReference type="AlphaFoldDB" id="A0AA35PNE8"/>
<dbReference type="GO" id="GO:0033700">
    <property type="term" value="P:phospholipid efflux"/>
    <property type="evidence" value="ECO:0007669"/>
    <property type="project" value="TreeGrafter"/>
</dbReference>
<reference evidence="19" key="1">
    <citation type="submission" date="2022-12" db="EMBL/GenBank/DDBJ databases">
        <authorList>
            <person name="Alioto T."/>
            <person name="Alioto T."/>
            <person name="Gomez Garrido J."/>
        </authorList>
    </citation>
    <scope>NUCLEOTIDE SEQUENCE</scope>
</reference>
<keyword evidence="8" id="KW-0964">Secreted</keyword>
<evidence type="ECO:0000256" key="6">
    <source>
        <dbReference type="ARBA" id="ARBA00022448"/>
    </source>
</evidence>
<evidence type="ECO:0000256" key="16">
    <source>
        <dbReference type="ARBA" id="ARBA00042594"/>
    </source>
</evidence>
<proteinExistence type="inferred from homology"/>
<dbReference type="GO" id="GO:0033344">
    <property type="term" value="P:cholesterol efflux"/>
    <property type="evidence" value="ECO:0007669"/>
    <property type="project" value="TreeGrafter"/>
</dbReference>